<proteinExistence type="predicted"/>
<protein>
    <submittedName>
        <fullName evidence="2">Uncharacterized protein</fullName>
    </submittedName>
</protein>
<dbReference type="Proteomes" id="UP001328107">
    <property type="component" value="Unassembled WGS sequence"/>
</dbReference>
<feature type="compositionally biased region" description="Polar residues" evidence="1">
    <location>
        <begin position="1"/>
        <end position="19"/>
    </location>
</feature>
<gene>
    <name evidence="2" type="ORF">PMAYCL1PPCAC_05200</name>
</gene>
<evidence type="ECO:0000313" key="3">
    <source>
        <dbReference type="Proteomes" id="UP001328107"/>
    </source>
</evidence>
<accession>A0AAN4ZC47</accession>
<reference evidence="3" key="1">
    <citation type="submission" date="2022-10" db="EMBL/GenBank/DDBJ databases">
        <title>Genome assembly of Pristionchus species.</title>
        <authorList>
            <person name="Yoshida K."/>
            <person name="Sommer R.J."/>
        </authorList>
    </citation>
    <scope>NUCLEOTIDE SEQUENCE [LARGE SCALE GENOMIC DNA]</scope>
    <source>
        <strain evidence="3">RS5460</strain>
    </source>
</reference>
<sequence>QFSQLGPLNDSAHSQTPLTRTPLPWQDRMTKPAKHRRFRHQQRSGRAARRGRTNRSISGTCRNPGWASSCRCSARKCLQYSIFIRLINALAAKFIDGKVEICIFSNLPGSCV</sequence>
<dbReference type="EMBL" id="BTRK01000002">
    <property type="protein sequence ID" value="GMR35005.1"/>
    <property type="molecule type" value="Genomic_DNA"/>
</dbReference>
<feature type="compositionally biased region" description="Basic residues" evidence="1">
    <location>
        <begin position="31"/>
        <end position="53"/>
    </location>
</feature>
<evidence type="ECO:0000256" key="1">
    <source>
        <dbReference type="SAM" id="MobiDB-lite"/>
    </source>
</evidence>
<dbReference type="AlphaFoldDB" id="A0AAN4ZC47"/>
<comment type="caution">
    <text evidence="2">The sequence shown here is derived from an EMBL/GenBank/DDBJ whole genome shotgun (WGS) entry which is preliminary data.</text>
</comment>
<feature type="non-terminal residue" evidence="2">
    <location>
        <position position="1"/>
    </location>
</feature>
<name>A0AAN4ZC47_9BILA</name>
<keyword evidence="3" id="KW-1185">Reference proteome</keyword>
<organism evidence="2 3">
    <name type="scientific">Pristionchus mayeri</name>
    <dbReference type="NCBI Taxonomy" id="1317129"/>
    <lineage>
        <taxon>Eukaryota</taxon>
        <taxon>Metazoa</taxon>
        <taxon>Ecdysozoa</taxon>
        <taxon>Nematoda</taxon>
        <taxon>Chromadorea</taxon>
        <taxon>Rhabditida</taxon>
        <taxon>Rhabditina</taxon>
        <taxon>Diplogasteromorpha</taxon>
        <taxon>Diplogasteroidea</taxon>
        <taxon>Neodiplogasteridae</taxon>
        <taxon>Pristionchus</taxon>
    </lineage>
</organism>
<evidence type="ECO:0000313" key="2">
    <source>
        <dbReference type="EMBL" id="GMR35005.1"/>
    </source>
</evidence>
<feature type="region of interest" description="Disordered" evidence="1">
    <location>
        <begin position="1"/>
        <end position="56"/>
    </location>
</feature>